<dbReference type="EMBL" id="LAZR01001003">
    <property type="protein sequence ID" value="KKN52824.1"/>
    <property type="molecule type" value="Genomic_DNA"/>
</dbReference>
<dbReference type="AlphaFoldDB" id="A0A0F9RD92"/>
<comment type="caution">
    <text evidence="1">The sequence shown here is derived from an EMBL/GenBank/DDBJ whole genome shotgun (WGS) entry which is preliminary data.</text>
</comment>
<organism evidence="1">
    <name type="scientific">marine sediment metagenome</name>
    <dbReference type="NCBI Taxonomy" id="412755"/>
    <lineage>
        <taxon>unclassified sequences</taxon>
        <taxon>metagenomes</taxon>
        <taxon>ecological metagenomes</taxon>
    </lineage>
</organism>
<name>A0A0F9RD92_9ZZZZ</name>
<proteinExistence type="predicted"/>
<protein>
    <submittedName>
        <fullName evidence="1">Uncharacterized protein</fullName>
    </submittedName>
</protein>
<evidence type="ECO:0000313" key="1">
    <source>
        <dbReference type="EMBL" id="KKN52824.1"/>
    </source>
</evidence>
<sequence length="62" mass="7713">MKQEFWNNITQKQRFRLLRKYRISKTLAFNLSQINNISELPQWLQNSGNYYFWDAKNSTYIY</sequence>
<reference evidence="1" key="1">
    <citation type="journal article" date="2015" name="Nature">
        <title>Complex archaea that bridge the gap between prokaryotes and eukaryotes.</title>
        <authorList>
            <person name="Spang A."/>
            <person name="Saw J.H."/>
            <person name="Jorgensen S.L."/>
            <person name="Zaremba-Niedzwiedzka K."/>
            <person name="Martijn J."/>
            <person name="Lind A.E."/>
            <person name="van Eijk R."/>
            <person name="Schleper C."/>
            <person name="Guy L."/>
            <person name="Ettema T.J."/>
        </authorList>
    </citation>
    <scope>NUCLEOTIDE SEQUENCE</scope>
</reference>
<gene>
    <name evidence="1" type="ORF">LCGC14_0608730</name>
</gene>
<accession>A0A0F9RD92</accession>